<organism evidence="2 3">
    <name type="scientific">Dyella choica</name>
    <dbReference type="NCBI Taxonomy" id="1927959"/>
    <lineage>
        <taxon>Bacteria</taxon>
        <taxon>Pseudomonadati</taxon>
        <taxon>Pseudomonadota</taxon>
        <taxon>Gammaproteobacteria</taxon>
        <taxon>Lysobacterales</taxon>
        <taxon>Rhodanobacteraceae</taxon>
        <taxon>Dyella</taxon>
    </lineage>
</organism>
<feature type="compositionally biased region" description="Basic residues" evidence="1">
    <location>
        <begin position="139"/>
        <end position="151"/>
    </location>
</feature>
<dbReference type="Pfam" id="PF10387">
    <property type="entry name" value="DUF2442"/>
    <property type="match status" value="1"/>
</dbReference>
<name>A0A432M249_9GAMM</name>
<accession>A0A432M249</accession>
<protein>
    <submittedName>
        <fullName evidence="2">DUF2442 domain-containing protein</fullName>
    </submittedName>
</protein>
<evidence type="ECO:0000313" key="3">
    <source>
        <dbReference type="Proteomes" id="UP000274358"/>
    </source>
</evidence>
<sequence>MSKIKATVRFDQPVTDEVLDRAIERGKQRKNIGVHATSVNYVSKLHALLVGFADLSAVALPVKNYPELAGLSAAELKGLEVGFGGSALCLDKRDLHISITGLVAASKSLMAMANTVVAASHGSRSSEAKAASSRENGRKGGRPRKHAAALG</sequence>
<evidence type="ECO:0000313" key="2">
    <source>
        <dbReference type="EMBL" id="RUL72206.1"/>
    </source>
</evidence>
<feature type="compositionally biased region" description="Low complexity" evidence="1">
    <location>
        <begin position="123"/>
        <end position="134"/>
    </location>
</feature>
<dbReference type="AlphaFoldDB" id="A0A432M249"/>
<comment type="caution">
    <text evidence="2">The sequence shown here is derived from an EMBL/GenBank/DDBJ whole genome shotgun (WGS) entry which is preliminary data.</text>
</comment>
<proteinExistence type="predicted"/>
<dbReference type="InterPro" id="IPR018841">
    <property type="entry name" value="DUF2442"/>
</dbReference>
<reference evidence="2 3" key="1">
    <citation type="submission" date="2018-12" db="EMBL/GenBank/DDBJ databases">
        <title>Dyella dinghuensis sp. nov. DHOA06 and Dyella choica sp. nov. 4M-K27, isolated from forest soil.</title>
        <authorList>
            <person name="Qiu L.-H."/>
            <person name="Gao Z.-H."/>
        </authorList>
    </citation>
    <scope>NUCLEOTIDE SEQUENCE [LARGE SCALE GENOMIC DNA]</scope>
    <source>
        <strain evidence="2 3">4M-K27</strain>
    </source>
</reference>
<dbReference type="Proteomes" id="UP000274358">
    <property type="component" value="Unassembled WGS sequence"/>
</dbReference>
<gene>
    <name evidence="2" type="ORF">EKH80_17945</name>
</gene>
<keyword evidence="3" id="KW-1185">Reference proteome</keyword>
<dbReference type="RefSeq" id="WP_126686165.1">
    <property type="nucleotide sequence ID" value="NZ_RYYV01000016.1"/>
</dbReference>
<dbReference type="Gene3D" id="3.30.2020.40">
    <property type="entry name" value="Uncharacterised protein PF10387, DUF2442"/>
    <property type="match status" value="1"/>
</dbReference>
<feature type="region of interest" description="Disordered" evidence="1">
    <location>
        <begin position="123"/>
        <end position="151"/>
    </location>
</feature>
<evidence type="ECO:0000256" key="1">
    <source>
        <dbReference type="SAM" id="MobiDB-lite"/>
    </source>
</evidence>
<dbReference type="EMBL" id="RYYV01000016">
    <property type="protein sequence ID" value="RUL72206.1"/>
    <property type="molecule type" value="Genomic_DNA"/>
</dbReference>
<dbReference type="OrthoDB" id="6506350at2"/>